<dbReference type="PANTHER" id="PTHR12905:SF0">
    <property type="entry name" value="CALCINEURIN-LIKE PHOSPHOESTERASE DOMAIN-CONTAINING PROTEIN"/>
    <property type="match status" value="1"/>
</dbReference>
<name>A0A1Y3U706_9ACTN</name>
<keyword evidence="4" id="KW-1185">Reference proteome</keyword>
<dbReference type="EMBL" id="NFHO01000001">
    <property type="protein sequence ID" value="OUN44552.1"/>
    <property type="molecule type" value="Genomic_DNA"/>
</dbReference>
<dbReference type="PANTHER" id="PTHR12905">
    <property type="entry name" value="METALLOPHOSPHOESTERASE"/>
    <property type="match status" value="1"/>
</dbReference>
<dbReference type="RefSeq" id="WP_019128204.1">
    <property type="nucleotide sequence ID" value="NZ_CALUIC010000003.1"/>
</dbReference>
<organism evidence="3 4">
    <name type="scientific">Enorma massiliensis</name>
    <dbReference type="NCBI Taxonomy" id="1472761"/>
    <lineage>
        <taxon>Bacteria</taxon>
        <taxon>Bacillati</taxon>
        <taxon>Actinomycetota</taxon>
        <taxon>Coriobacteriia</taxon>
        <taxon>Coriobacteriales</taxon>
        <taxon>Coriobacteriaceae</taxon>
        <taxon>Enorma</taxon>
    </lineage>
</organism>
<evidence type="ECO:0000313" key="3">
    <source>
        <dbReference type="EMBL" id="OUN44552.1"/>
    </source>
</evidence>
<dbReference type="InterPro" id="IPR051693">
    <property type="entry name" value="UPF0046_metallophosphoest"/>
</dbReference>
<dbReference type="Gene3D" id="3.60.21.10">
    <property type="match status" value="1"/>
</dbReference>
<reference evidence="4" key="1">
    <citation type="submission" date="2017-04" db="EMBL/GenBank/DDBJ databases">
        <title>Function of individual gut microbiota members based on whole genome sequencing of pure cultures obtained from chicken caecum.</title>
        <authorList>
            <person name="Medvecky M."/>
            <person name="Cejkova D."/>
            <person name="Polansky O."/>
            <person name="Karasova D."/>
            <person name="Kubasova T."/>
            <person name="Cizek A."/>
            <person name="Rychlik I."/>
        </authorList>
    </citation>
    <scope>NUCLEOTIDE SEQUENCE [LARGE SCALE GENOMIC DNA]</scope>
    <source>
        <strain evidence="4">An70</strain>
    </source>
</reference>
<dbReference type="Pfam" id="PF12850">
    <property type="entry name" value="Metallophos_2"/>
    <property type="match status" value="1"/>
</dbReference>
<dbReference type="SUPFAM" id="SSF56300">
    <property type="entry name" value="Metallo-dependent phosphatases"/>
    <property type="match status" value="1"/>
</dbReference>
<evidence type="ECO:0000313" key="4">
    <source>
        <dbReference type="Proteomes" id="UP000196560"/>
    </source>
</evidence>
<dbReference type="InterPro" id="IPR024654">
    <property type="entry name" value="Calcineurin-like_PHP_lpxH"/>
</dbReference>
<dbReference type="STRING" id="1118060.GCA_000311845_00899"/>
<protein>
    <recommendedName>
        <fullName evidence="2">Calcineurin-like phosphoesterase domain-containing protein</fullName>
    </recommendedName>
</protein>
<dbReference type="eggNOG" id="COG2129">
    <property type="taxonomic scope" value="Bacteria"/>
</dbReference>
<dbReference type="InterPro" id="IPR029052">
    <property type="entry name" value="Metallo-depent_PP-like"/>
</dbReference>
<proteinExistence type="inferred from homology"/>
<dbReference type="Proteomes" id="UP000196560">
    <property type="component" value="Unassembled WGS sequence"/>
</dbReference>
<gene>
    <name evidence="3" type="ORF">B5G21_01040</name>
</gene>
<dbReference type="GeneID" id="98653150"/>
<sequence>MKILAIADVEQSWLTTGFDPERLRGVNMIISCGDLPARYLEHVVTMANLPLLYVPGNHDTAYRSHAPEGCDSIDGRIREVAGVRIMGFGGSMRYNERVYGFTEQEMRRRVMRLAFQAKLTGGVDIVVTHAPPYGYGDMDDYAHTGFDAFNTAIEILRPAYLVHGHIHMEYGRIDRVIEHPAGTRIVNACGSYMFDL</sequence>
<comment type="caution">
    <text evidence="3">The sequence shown here is derived from an EMBL/GenBank/DDBJ whole genome shotgun (WGS) entry which is preliminary data.</text>
</comment>
<feature type="domain" description="Calcineurin-like phosphoesterase" evidence="2">
    <location>
        <begin position="1"/>
        <end position="187"/>
    </location>
</feature>
<accession>A0A1Y3U706</accession>
<evidence type="ECO:0000259" key="2">
    <source>
        <dbReference type="Pfam" id="PF12850"/>
    </source>
</evidence>
<dbReference type="AlphaFoldDB" id="A0A1Y3U706"/>
<evidence type="ECO:0000256" key="1">
    <source>
        <dbReference type="ARBA" id="ARBA00008950"/>
    </source>
</evidence>
<comment type="similarity">
    <text evidence="1">Belongs to the metallophosphoesterase superfamily. YfcE family.</text>
</comment>